<keyword evidence="1" id="KW-1133">Transmembrane helix</keyword>
<evidence type="ECO:0000313" key="2">
    <source>
        <dbReference type="EMBL" id="PRP74431.1"/>
    </source>
</evidence>
<comment type="caution">
    <text evidence="2">The sequence shown here is derived from an EMBL/GenBank/DDBJ whole genome shotgun (WGS) entry which is preliminary data.</text>
</comment>
<keyword evidence="3" id="KW-1185">Reference proteome</keyword>
<sequence length="94" mass="10697">MSGRVPINPRRFGHYAGNRHSTWFNYVQIIMPMGAAIVGIACTGMGLYTMANPKPEVYVSPMKTITFDEHLARKAEKEREAMLQQHHQQHKESA</sequence>
<gene>
    <name evidence="2" type="ORF">PROFUN_06560</name>
</gene>
<name>A0A2P6MRU7_9EUKA</name>
<organism evidence="2 3">
    <name type="scientific">Planoprotostelium fungivorum</name>
    <dbReference type="NCBI Taxonomy" id="1890364"/>
    <lineage>
        <taxon>Eukaryota</taxon>
        <taxon>Amoebozoa</taxon>
        <taxon>Evosea</taxon>
        <taxon>Variosea</taxon>
        <taxon>Cavosteliida</taxon>
        <taxon>Cavosteliaceae</taxon>
        <taxon>Planoprotostelium</taxon>
    </lineage>
</organism>
<dbReference type="InParanoid" id="A0A2P6MRU7"/>
<keyword evidence="1" id="KW-0812">Transmembrane</keyword>
<feature type="transmembrane region" description="Helical" evidence="1">
    <location>
        <begin position="29"/>
        <end position="48"/>
    </location>
</feature>
<keyword evidence="1" id="KW-0472">Membrane</keyword>
<dbReference type="Proteomes" id="UP000241769">
    <property type="component" value="Unassembled WGS sequence"/>
</dbReference>
<proteinExistence type="predicted"/>
<protein>
    <submittedName>
        <fullName evidence="2">Uncharacterized protein</fullName>
    </submittedName>
</protein>
<evidence type="ECO:0000256" key="1">
    <source>
        <dbReference type="SAM" id="Phobius"/>
    </source>
</evidence>
<evidence type="ECO:0000313" key="3">
    <source>
        <dbReference type="Proteomes" id="UP000241769"/>
    </source>
</evidence>
<dbReference type="AlphaFoldDB" id="A0A2P6MRU7"/>
<reference evidence="2 3" key="1">
    <citation type="journal article" date="2018" name="Genome Biol. Evol.">
        <title>Multiple Roots of Fruiting Body Formation in Amoebozoa.</title>
        <authorList>
            <person name="Hillmann F."/>
            <person name="Forbes G."/>
            <person name="Novohradska S."/>
            <person name="Ferling I."/>
            <person name="Riege K."/>
            <person name="Groth M."/>
            <person name="Westermann M."/>
            <person name="Marz M."/>
            <person name="Spaller T."/>
            <person name="Winckler T."/>
            <person name="Schaap P."/>
            <person name="Glockner G."/>
        </authorList>
    </citation>
    <scope>NUCLEOTIDE SEQUENCE [LARGE SCALE GENOMIC DNA]</scope>
    <source>
        <strain evidence="2 3">Jena</strain>
    </source>
</reference>
<accession>A0A2P6MRU7</accession>
<dbReference type="EMBL" id="MDYQ01000463">
    <property type="protein sequence ID" value="PRP74431.1"/>
    <property type="molecule type" value="Genomic_DNA"/>
</dbReference>